<feature type="compositionally biased region" description="Basic and acidic residues" evidence="1">
    <location>
        <begin position="137"/>
        <end position="150"/>
    </location>
</feature>
<accession>A0A174IEQ0</accession>
<feature type="region of interest" description="Disordered" evidence="1">
    <location>
        <begin position="135"/>
        <end position="168"/>
    </location>
</feature>
<evidence type="ECO:0000313" key="3">
    <source>
        <dbReference type="Proteomes" id="UP000095651"/>
    </source>
</evidence>
<dbReference type="Proteomes" id="UP000095651">
    <property type="component" value="Unassembled WGS sequence"/>
</dbReference>
<feature type="region of interest" description="Disordered" evidence="1">
    <location>
        <begin position="212"/>
        <end position="243"/>
    </location>
</feature>
<reference evidence="2 3" key="1">
    <citation type="submission" date="2015-09" db="EMBL/GenBank/DDBJ databases">
        <authorList>
            <consortium name="Pathogen Informatics"/>
        </authorList>
    </citation>
    <scope>NUCLEOTIDE SEQUENCE [LARGE SCALE GENOMIC DNA]</scope>
    <source>
        <strain evidence="2 3">2789STDY5608850</strain>
    </source>
</reference>
<dbReference type="AlphaFoldDB" id="A0A174IEQ0"/>
<evidence type="ECO:0000313" key="2">
    <source>
        <dbReference type="EMBL" id="CUO85643.1"/>
    </source>
</evidence>
<dbReference type="RefSeq" id="WP_055658089.1">
    <property type="nucleotide sequence ID" value="NZ_CABIXC010000013.1"/>
</dbReference>
<evidence type="ECO:0000256" key="1">
    <source>
        <dbReference type="SAM" id="MobiDB-lite"/>
    </source>
</evidence>
<name>A0A174IEQ0_9FIRM</name>
<dbReference type="Pfam" id="PF04404">
    <property type="entry name" value="ERF"/>
    <property type="match status" value="1"/>
</dbReference>
<dbReference type="EMBL" id="CYZE01000013">
    <property type="protein sequence ID" value="CUO85643.1"/>
    <property type="molecule type" value="Genomic_DNA"/>
</dbReference>
<gene>
    <name evidence="2" type="ORF">ERS852407_04184</name>
</gene>
<sequence length="243" mass="27055">MAEMIYGAINAAMADIGAIQKDKKNKSQGFMYRGVDDVMNALNPAFIDHKIFVATEVMDQRREERKTANNGNLIYSICKVQFTFYSAEDGSNIKVVTIGEGMDSGDKATNKAMSVAFKYACFQLFCIPTEEMSDEQADARPVDPDKESHATKPQAGKSHNAAERKVNEKEVNALYNECGRTGTGWKNVCYTYKANALSDLTISQYNDAMKRFAALPDKEEPKKEPDPETIPPDQPAEELPWAQ</sequence>
<dbReference type="InterPro" id="IPR007499">
    <property type="entry name" value="ERF_bacteria_virus"/>
</dbReference>
<feature type="compositionally biased region" description="Basic and acidic residues" evidence="1">
    <location>
        <begin position="216"/>
        <end position="226"/>
    </location>
</feature>
<organism evidence="2 3">
    <name type="scientific">Hungatella hathewayi</name>
    <dbReference type="NCBI Taxonomy" id="154046"/>
    <lineage>
        <taxon>Bacteria</taxon>
        <taxon>Bacillati</taxon>
        <taxon>Bacillota</taxon>
        <taxon>Clostridia</taxon>
        <taxon>Lachnospirales</taxon>
        <taxon>Lachnospiraceae</taxon>
        <taxon>Hungatella</taxon>
    </lineage>
</organism>
<proteinExistence type="predicted"/>
<protein>
    <submittedName>
        <fullName evidence="2">ERF superfamily</fullName>
    </submittedName>
</protein>